<feature type="region of interest" description="Disordered" evidence="1">
    <location>
        <begin position="392"/>
        <end position="440"/>
    </location>
</feature>
<reference evidence="2 3" key="1">
    <citation type="submission" date="2016-07" db="EMBL/GenBank/DDBJ databases">
        <title>Pervasive Adenine N6-methylation of Active Genes in Fungi.</title>
        <authorList>
            <consortium name="DOE Joint Genome Institute"/>
            <person name="Mondo S.J."/>
            <person name="Dannebaum R.O."/>
            <person name="Kuo R.C."/>
            <person name="Labutti K."/>
            <person name="Haridas S."/>
            <person name="Kuo A."/>
            <person name="Salamov A."/>
            <person name="Ahrendt S.R."/>
            <person name="Lipzen A."/>
            <person name="Sullivan W."/>
            <person name="Andreopoulos W.B."/>
            <person name="Clum A."/>
            <person name="Lindquist E."/>
            <person name="Daum C."/>
            <person name="Ramamoorthy G.K."/>
            <person name="Gryganskyi A."/>
            <person name="Culley D."/>
            <person name="Magnuson J.K."/>
            <person name="James T.Y."/>
            <person name="O'Malley M.A."/>
            <person name="Stajich J.E."/>
            <person name="Spatafora J.W."/>
            <person name="Visel A."/>
            <person name="Grigoriev I.V."/>
        </authorList>
    </citation>
    <scope>NUCLEOTIDE SEQUENCE [LARGE SCALE GENOMIC DNA]</scope>
    <source>
        <strain evidence="2 3">62-1032</strain>
    </source>
</reference>
<proteinExistence type="predicted"/>
<evidence type="ECO:0000313" key="2">
    <source>
        <dbReference type="EMBL" id="ORY64601.1"/>
    </source>
</evidence>
<feature type="compositionally biased region" description="Polar residues" evidence="1">
    <location>
        <begin position="235"/>
        <end position="245"/>
    </location>
</feature>
<feature type="region of interest" description="Disordered" evidence="1">
    <location>
        <begin position="160"/>
        <end position="200"/>
    </location>
</feature>
<feature type="compositionally biased region" description="Acidic residues" evidence="1">
    <location>
        <begin position="405"/>
        <end position="421"/>
    </location>
</feature>
<protein>
    <submittedName>
        <fullName evidence="2">Uncharacterized protein</fullName>
    </submittedName>
</protein>
<dbReference type="AlphaFoldDB" id="A0A1Y2DZB1"/>
<gene>
    <name evidence="2" type="ORF">BCR35DRAFT_334690</name>
</gene>
<feature type="compositionally biased region" description="Basic and acidic residues" evidence="1">
    <location>
        <begin position="392"/>
        <end position="404"/>
    </location>
</feature>
<feature type="compositionally biased region" description="Polar residues" evidence="1">
    <location>
        <begin position="170"/>
        <end position="187"/>
    </location>
</feature>
<feature type="region of interest" description="Disordered" evidence="1">
    <location>
        <begin position="221"/>
        <end position="317"/>
    </location>
</feature>
<evidence type="ECO:0000256" key="1">
    <source>
        <dbReference type="SAM" id="MobiDB-lite"/>
    </source>
</evidence>
<sequence>MLATRTLVCKLKGSLKQLKNKLNGKFRKERKAVEVQSAPIVAQEPKKTDTTIITKLEVDSALPTPSITLDTLETMSAPAEQQTAPPPPVNELKEALAQLAKDTLTITEEEEVEEEAVNLTALEEDLSTNSSLRSEDASSLALPNLVDDATSINATITTSANADSSAISHLPTTSHPTTEASSRSSVTLPAPTTPSTELTVAERIAKGNAILQRIRENLARQKEEAERKQREEQESMNAEESIQQSVEEDKDADNSHDESLISSDEEEDFIDSISPTPSPPSSPEPSSPSSFSPADTSYFPDSSNVTCRSRRTPTRAALNPALLVLRAEFGRALERRIVEEEEEEDFALDPRFIDFSSLRKPRPAFRPAPRTLEKYDDDLRRQAITERLRLKIAAERERQERGPVEEESEDEGEDEDYEEEEHAVFERPVSRMSFYDEDDE</sequence>
<evidence type="ECO:0000313" key="3">
    <source>
        <dbReference type="Proteomes" id="UP000193467"/>
    </source>
</evidence>
<feature type="compositionally biased region" description="Basic and acidic residues" evidence="1">
    <location>
        <begin position="221"/>
        <end position="233"/>
    </location>
</feature>
<name>A0A1Y2DZB1_9BASI</name>
<dbReference type="EMBL" id="MCGR01000066">
    <property type="protein sequence ID" value="ORY64601.1"/>
    <property type="molecule type" value="Genomic_DNA"/>
</dbReference>
<organism evidence="2 3">
    <name type="scientific">Leucosporidium creatinivorum</name>
    <dbReference type="NCBI Taxonomy" id="106004"/>
    <lineage>
        <taxon>Eukaryota</taxon>
        <taxon>Fungi</taxon>
        <taxon>Dikarya</taxon>
        <taxon>Basidiomycota</taxon>
        <taxon>Pucciniomycotina</taxon>
        <taxon>Microbotryomycetes</taxon>
        <taxon>Leucosporidiales</taxon>
        <taxon>Leucosporidium</taxon>
    </lineage>
</organism>
<dbReference type="Proteomes" id="UP000193467">
    <property type="component" value="Unassembled WGS sequence"/>
</dbReference>
<comment type="caution">
    <text evidence="2">The sequence shown here is derived from an EMBL/GenBank/DDBJ whole genome shotgun (WGS) entry which is preliminary data.</text>
</comment>
<dbReference type="InParanoid" id="A0A1Y2DZB1"/>
<accession>A0A1Y2DZB1</accession>
<feature type="compositionally biased region" description="Pro residues" evidence="1">
    <location>
        <begin position="276"/>
        <end position="286"/>
    </location>
</feature>
<keyword evidence="3" id="KW-1185">Reference proteome</keyword>